<keyword evidence="4" id="KW-0249">Electron transport</keyword>
<evidence type="ECO:0000256" key="6">
    <source>
        <dbReference type="ARBA" id="ARBA00023014"/>
    </source>
</evidence>
<dbReference type="PANTHER" id="PTHR36923:SF3">
    <property type="entry name" value="FERREDOXIN"/>
    <property type="match status" value="1"/>
</dbReference>
<dbReference type="SUPFAM" id="SSF54862">
    <property type="entry name" value="4Fe-4S ferredoxins"/>
    <property type="match status" value="1"/>
</dbReference>
<sequence>MRIEVDYDKCQSNAVCEGLAPSVFEVRDDGFLYVINENPPEDLHAAVHAAKEQCPTQAISVSD</sequence>
<accession>A0A0D8FXZ5</accession>
<dbReference type="AlphaFoldDB" id="A0A0D8FXZ5"/>
<dbReference type="Proteomes" id="UP000032336">
    <property type="component" value="Unassembled WGS sequence"/>
</dbReference>
<reference evidence="8 9" key="1">
    <citation type="submission" date="2015-01" db="EMBL/GenBank/DDBJ databases">
        <title>Draft genome of the acidophilic iron oxidizer Ferrimicrobium acidiphilum strain T23.</title>
        <authorList>
            <person name="Poehlein A."/>
            <person name="Eisen S."/>
            <person name="Schloemann M."/>
            <person name="Johnson B.D."/>
            <person name="Daniel R."/>
            <person name="Muehling M."/>
        </authorList>
    </citation>
    <scope>NUCLEOTIDE SEQUENCE [LARGE SCALE GENOMIC DNA]</scope>
    <source>
        <strain evidence="8 9">T23</strain>
    </source>
</reference>
<protein>
    <submittedName>
        <fullName evidence="8">Ferredoxin-2</fullName>
    </submittedName>
</protein>
<keyword evidence="3" id="KW-0479">Metal-binding</keyword>
<evidence type="ECO:0000256" key="2">
    <source>
        <dbReference type="ARBA" id="ARBA00022448"/>
    </source>
</evidence>
<keyword evidence="9" id="KW-1185">Reference proteome</keyword>
<dbReference type="GO" id="GO:0046872">
    <property type="term" value="F:metal ion binding"/>
    <property type="evidence" value="ECO:0007669"/>
    <property type="project" value="UniProtKB-KW"/>
</dbReference>
<dbReference type="GeneID" id="78371486"/>
<evidence type="ECO:0000256" key="4">
    <source>
        <dbReference type="ARBA" id="ARBA00022982"/>
    </source>
</evidence>
<keyword evidence="5" id="KW-0408">Iron</keyword>
<evidence type="ECO:0000256" key="3">
    <source>
        <dbReference type="ARBA" id="ARBA00022723"/>
    </source>
</evidence>
<dbReference type="STRING" id="1121877.FEAC_01300"/>
<evidence type="ECO:0000313" key="8">
    <source>
        <dbReference type="EMBL" id="KJE78138.1"/>
    </source>
</evidence>
<evidence type="ECO:0000256" key="5">
    <source>
        <dbReference type="ARBA" id="ARBA00023004"/>
    </source>
</evidence>
<dbReference type="Gene3D" id="3.30.70.20">
    <property type="match status" value="1"/>
</dbReference>
<comment type="cofactor">
    <cofactor evidence="1">
        <name>[3Fe-4S] cluster</name>
        <dbReference type="ChEBI" id="CHEBI:21137"/>
    </cofactor>
</comment>
<evidence type="ECO:0000256" key="1">
    <source>
        <dbReference type="ARBA" id="ARBA00001927"/>
    </source>
</evidence>
<comment type="caution">
    <text evidence="8">The sequence shown here is derived from an EMBL/GenBank/DDBJ whole genome shotgun (WGS) entry which is preliminary data.</text>
</comment>
<proteinExistence type="predicted"/>
<keyword evidence="7" id="KW-0003">3Fe-4S</keyword>
<dbReference type="InterPro" id="IPR051269">
    <property type="entry name" value="Fe-S_cluster_ET"/>
</dbReference>
<dbReference type="Pfam" id="PF13370">
    <property type="entry name" value="Fer4_13"/>
    <property type="match status" value="1"/>
</dbReference>
<dbReference type="GO" id="GO:0051538">
    <property type="term" value="F:3 iron, 4 sulfur cluster binding"/>
    <property type="evidence" value="ECO:0007669"/>
    <property type="project" value="UniProtKB-KW"/>
</dbReference>
<keyword evidence="6" id="KW-0411">Iron-sulfur</keyword>
<name>A0A0D8FXZ5_9ACTN</name>
<dbReference type="PANTHER" id="PTHR36923">
    <property type="entry name" value="FERREDOXIN"/>
    <property type="match status" value="1"/>
</dbReference>
<keyword evidence="2" id="KW-0813">Transport</keyword>
<evidence type="ECO:0000313" key="9">
    <source>
        <dbReference type="Proteomes" id="UP000032336"/>
    </source>
</evidence>
<organism evidence="8 9">
    <name type="scientific">Ferrimicrobium acidiphilum DSM 19497</name>
    <dbReference type="NCBI Taxonomy" id="1121877"/>
    <lineage>
        <taxon>Bacteria</taxon>
        <taxon>Bacillati</taxon>
        <taxon>Actinomycetota</taxon>
        <taxon>Acidimicrobiia</taxon>
        <taxon>Acidimicrobiales</taxon>
        <taxon>Acidimicrobiaceae</taxon>
        <taxon>Ferrimicrobium</taxon>
    </lineage>
</organism>
<dbReference type="OrthoDB" id="3215002at2"/>
<evidence type="ECO:0000256" key="7">
    <source>
        <dbReference type="ARBA" id="ARBA00023291"/>
    </source>
</evidence>
<dbReference type="EMBL" id="JXUW01000001">
    <property type="protein sequence ID" value="KJE78138.1"/>
    <property type="molecule type" value="Genomic_DNA"/>
</dbReference>
<gene>
    <name evidence="8" type="primary">subB</name>
    <name evidence="8" type="ORF">FEAC_01300</name>
</gene>
<dbReference type="RefSeq" id="WP_035388080.1">
    <property type="nucleotide sequence ID" value="NZ_JQKF01000001.1"/>
</dbReference>